<sequence>MKLRQAWELVGIKQKPKIYGFEVRQQHFEGTDIEYAQWQHPKAYDCCVQDSEVSRLRKFLKPGDVAIDIGAHMGDSTLPMALTVGQQGLVIALEPNAYVFPVLEANAKLNVDKTNIQAHPHAITHSEGKLTFSYGDAGFMNGGSVDKTRWFRWENPYHQTVQGVRLDEFLADHYPGVRDKIRFVKIDAEGYDYFVLQSMPELLESVRPYVQLEIMHGTPRSYRDGIFQLLTDRHYKLQRLTNAENDSAIAKPSDMYDVEDFDIFCSPHAV</sequence>
<dbReference type="InterPro" id="IPR029063">
    <property type="entry name" value="SAM-dependent_MTases_sf"/>
</dbReference>
<dbReference type="RefSeq" id="WP_145079002.1">
    <property type="nucleotide sequence ID" value="NZ_CP036298.1"/>
</dbReference>
<dbReference type="SUPFAM" id="SSF53335">
    <property type="entry name" value="S-adenosyl-L-methionine-dependent methyltransferases"/>
    <property type="match status" value="1"/>
</dbReference>
<dbReference type="AlphaFoldDB" id="A0A518G8A8"/>
<dbReference type="Pfam" id="PF05050">
    <property type="entry name" value="Methyltransf_21"/>
    <property type="match status" value="1"/>
</dbReference>
<proteinExistence type="predicted"/>
<evidence type="ECO:0000259" key="1">
    <source>
        <dbReference type="Pfam" id="PF05050"/>
    </source>
</evidence>
<dbReference type="InterPro" id="IPR052514">
    <property type="entry name" value="SAM-dependent_MTase"/>
</dbReference>
<dbReference type="OrthoDB" id="261740at2"/>
<dbReference type="InterPro" id="IPR006342">
    <property type="entry name" value="FkbM_mtfrase"/>
</dbReference>
<dbReference type="KEGG" id="ahel:Q31a_31350"/>
<feature type="domain" description="Methyltransferase FkbM" evidence="1">
    <location>
        <begin position="68"/>
        <end position="236"/>
    </location>
</feature>
<dbReference type="PANTHER" id="PTHR34203">
    <property type="entry name" value="METHYLTRANSFERASE, FKBM FAMILY PROTEIN"/>
    <property type="match status" value="1"/>
</dbReference>
<reference evidence="2 3" key="1">
    <citation type="submission" date="2019-02" db="EMBL/GenBank/DDBJ databases">
        <title>Deep-cultivation of Planctomycetes and their phenomic and genomic characterization uncovers novel biology.</title>
        <authorList>
            <person name="Wiegand S."/>
            <person name="Jogler M."/>
            <person name="Boedeker C."/>
            <person name="Pinto D."/>
            <person name="Vollmers J."/>
            <person name="Rivas-Marin E."/>
            <person name="Kohn T."/>
            <person name="Peeters S.H."/>
            <person name="Heuer A."/>
            <person name="Rast P."/>
            <person name="Oberbeckmann S."/>
            <person name="Bunk B."/>
            <person name="Jeske O."/>
            <person name="Meyerdierks A."/>
            <person name="Storesund J.E."/>
            <person name="Kallscheuer N."/>
            <person name="Luecker S."/>
            <person name="Lage O.M."/>
            <person name="Pohl T."/>
            <person name="Merkel B.J."/>
            <person name="Hornburger P."/>
            <person name="Mueller R.-W."/>
            <person name="Bruemmer F."/>
            <person name="Labrenz M."/>
            <person name="Spormann A.M."/>
            <person name="Op den Camp H."/>
            <person name="Overmann J."/>
            <person name="Amann R."/>
            <person name="Jetten M.S.M."/>
            <person name="Mascher T."/>
            <person name="Medema M.H."/>
            <person name="Devos D.P."/>
            <person name="Kaster A.-K."/>
            <person name="Ovreas L."/>
            <person name="Rohde M."/>
            <person name="Galperin M.Y."/>
            <person name="Jogler C."/>
        </authorList>
    </citation>
    <scope>NUCLEOTIDE SEQUENCE [LARGE SCALE GENOMIC DNA]</scope>
    <source>
        <strain evidence="2 3">Q31a</strain>
    </source>
</reference>
<gene>
    <name evidence="2" type="ORF">Q31a_31350</name>
</gene>
<dbReference type="Proteomes" id="UP000318017">
    <property type="component" value="Chromosome"/>
</dbReference>
<evidence type="ECO:0000313" key="3">
    <source>
        <dbReference type="Proteomes" id="UP000318017"/>
    </source>
</evidence>
<dbReference type="NCBIfam" id="TIGR01444">
    <property type="entry name" value="fkbM_fam"/>
    <property type="match status" value="1"/>
</dbReference>
<dbReference type="Gene3D" id="3.40.50.150">
    <property type="entry name" value="Vaccinia Virus protein VP39"/>
    <property type="match status" value="1"/>
</dbReference>
<dbReference type="PANTHER" id="PTHR34203:SF15">
    <property type="entry name" value="SLL1173 PROTEIN"/>
    <property type="match status" value="1"/>
</dbReference>
<keyword evidence="3" id="KW-1185">Reference proteome</keyword>
<name>A0A518G8A8_9BACT</name>
<accession>A0A518G8A8</accession>
<evidence type="ECO:0000313" key="2">
    <source>
        <dbReference type="EMBL" id="QDV24813.1"/>
    </source>
</evidence>
<protein>
    <recommendedName>
        <fullName evidence="1">Methyltransferase FkbM domain-containing protein</fullName>
    </recommendedName>
</protein>
<organism evidence="2 3">
    <name type="scientific">Aureliella helgolandensis</name>
    <dbReference type="NCBI Taxonomy" id="2527968"/>
    <lineage>
        <taxon>Bacteria</taxon>
        <taxon>Pseudomonadati</taxon>
        <taxon>Planctomycetota</taxon>
        <taxon>Planctomycetia</taxon>
        <taxon>Pirellulales</taxon>
        <taxon>Pirellulaceae</taxon>
        <taxon>Aureliella</taxon>
    </lineage>
</organism>
<dbReference type="EMBL" id="CP036298">
    <property type="protein sequence ID" value="QDV24813.1"/>
    <property type="molecule type" value="Genomic_DNA"/>
</dbReference>